<dbReference type="GO" id="GO:0000049">
    <property type="term" value="F:tRNA binding"/>
    <property type="evidence" value="ECO:0007669"/>
    <property type="project" value="TreeGrafter"/>
</dbReference>
<evidence type="ECO:0000256" key="6">
    <source>
        <dbReference type="ARBA" id="ARBA00022694"/>
    </source>
</evidence>
<dbReference type="Proteomes" id="UP000262056">
    <property type="component" value="Unassembled WGS sequence"/>
</dbReference>
<accession>A0A656PNX3</accession>
<keyword evidence="8" id="KW-0547">Nucleotide-binding</keyword>
<evidence type="ECO:0000256" key="3">
    <source>
        <dbReference type="ARBA" id="ARBA00012584"/>
    </source>
</evidence>
<evidence type="ECO:0000256" key="9">
    <source>
        <dbReference type="ARBA" id="ARBA00022840"/>
    </source>
</evidence>
<keyword evidence="9" id="KW-0067">ATP-binding</keyword>
<comment type="similarity">
    <text evidence="2">Belongs to the SUA5 family.</text>
</comment>
<dbReference type="Gene3D" id="3.90.870.10">
    <property type="entry name" value="DHBP synthase"/>
    <property type="match status" value="1"/>
</dbReference>
<dbReference type="SUPFAM" id="SSF55821">
    <property type="entry name" value="YrdC/RibB"/>
    <property type="match status" value="1"/>
</dbReference>
<gene>
    <name evidence="13" type="ORF">DIU24_03165</name>
</gene>
<keyword evidence="6" id="KW-0819">tRNA processing</keyword>
<evidence type="ECO:0000259" key="12">
    <source>
        <dbReference type="PROSITE" id="PS51163"/>
    </source>
</evidence>
<dbReference type="NCBIfam" id="TIGR00057">
    <property type="entry name" value="L-threonylcarbamoyladenylate synthase"/>
    <property type="match status" value="1"/>
</dbReference>
<evidence type="ECO:0000256" key="10">
    <source>
        <dbReference type="ARBA" id="ARBA00029774"/>
    </source>
</evidence>
<protein>
    <recommendedName>
        <fullName evidence="10">L-threonylcarbamoyladenylate synthase</fullName>
        <ecNumber evidence="3">2.7.7.87</ecNumber>
    </recommendedName>
    <alternativeName>
        <fullName evidence="10">L-threonylcarbamoyladenylate synthase</fullName>
    </alternativeName>
</protein>
<dbReference type="Pfam" id="PF01300">
    <property type="entry name" value="Sua5_yciO_yrdC"/>
    <property type="match status" value="1"/>
</dbReference>
<comment type="catalytic activity">
    <reaction evidence="11">
        <text>L-threonine + hydrogencarbonate + ATP = L-threonylcarbamoyladenylate + diphosphate + H2O</text>
        <dbReference type="Rhea" id="RHEA:36407"/>
        <dbReference type="ChEBI" id="CHEBI:15377"/>
        <dbReference type="ChEBI" id="CHEBI:17544"/>
        <dbReference type="ChEBI" id="CHEBI:30616"/>
        <dbReference type="ChEBI" id="CHEBI:33019"/>
        <dbReference type="ChEBI" id="CHEBI:57926"/>
        <dbReference type="ChEBI" id="CHEBI:73682"/>
        <dbReference type="EC" id="2.7.7.87"/>
    </reaction>
</comment>
<dbReference type="EC" id="2.7.7.87" evidence="3"/>
<evidence type="ECO:0000256" key="8">
    <source>
        <dbReference type="ARBA" id="ARBA00022741"/>
    </source>
</evidence>
<proteinExistence type="inferred from homology"/>
<dbReference type="InterPro" id="IPR006070">
    <property type="entry name" value="Sua5-like_dom"/>
</dbReference>
<dbReference type="GO" id="GO:0006450">
    <property type="term" value="P:regulation of translational fidelity"/>
    <property type="evidence" value="ECO:0007669"/>
    <property type="project" value="TreeGrafter"/>
</dbReference>
<name>A0A656PNX3_UNCKA</name>
<keyword evidence="7" id="KW-0548">Nucleotidyltransferase</keyword>
<sequence length="429" mass="48548">MNKNLQSKIIETLGNGQVAFFKSDTIYGLHAKADNQKAVEKINQLKGRDINKPFIILIGNIGQLEIFGVSINKNTRKLIKKHWPGKLTLVLKANLTETLKYLGRGGETLAFRMPKDKDIQNIIKSTGPIISTSANPSGEEPASTVEEAKKYFGDGVDLYIDSGNVETGPSTVIDATGEDIRILREGEVKLSPMPANSYNSAMGNKINYAVATLIFLAIATGVWLNIKEQKSIDHSKLPEKVEQSNGFQRWITNLKNKDMVIEADEFTLKEENEIYNTKWMKVYSIEEEGMREKYNGTIESLRGVKKVVFSPSERELIDYRPEYRDGYAPNEVHFYGLKEDKIIDARILDCSAHANCYFDRAYFLDNDVFVISEFSRTIDKKDEVSAVCSVEETCEYSVKVHVIDLINNKRLVYESRPFQAVMTELLPEL</sequence>
<evidence type="ECO:0000313" key="14">
    <source>
        <dbReference type="Proteomes" id="UP000262056"/>
    </source>
</evidence>
<evidence type="ECO:0000256" key="2">
    <source>
        <dbReference type="ARBA" id="ARBA00007663"/>
    </source>
</evidence>
<evidence type="ECO:0000256" key="7">
    <source>
        <dbReference type="ARBA" id="ARBA00022695"/>
    </source>
</evidence>
<evidence type="ECO:0000256" key="1">
    <source>
        <dbReference type="ARBA" id="ARBA00004496"/>
    </source>
</evidence>
<dbReference type="InterPro" id="IPR017945">
    <property type="entry name" value="DHBP_synth_RibB-like_a/b_dom"/>
</dbReference>
<evidence type="ECO:0000256" key="4">
    <source>
        <dbReference type="ARBA" id="ARBA00022490"/>
    </source>
</evidence>
<keyword evidence="4" id="KW-0963">Cytoplasm</keyword>
<reference evidence="13 14" key="1">
    <citation type="journal article" date="2018" name="Nat. Biotechnol.">
        <title>A standardized bacterial taxonomy based on genome phylogeny substantially revises the tree of life.</title>
        <authorList>
            <person name="Parks D.H."/>
            <person name="Chuvochina M."/>
            <person name="Waite D.W."/>
            <person name="Rinke C."/>
            <person name="Skarshewski A."/>
            <person name="Chaumeil P.A."/>
            <person name="Hugenholtz P."/>
        </authorList>
    </citation>
    <scope>NUCLEOTIDE SEQUENCE [LARGE SCALE GENOMIC DNA]</scope>
    <source>
        <strain evidence="13">UBA12021</strain>
    </source>
</reference>
<dbReference type="InterPro" id="IPR050156">
    <property type="entry name" value="TC-AMP_synthase_SUA5"/>
</dbReference>
<evidence type="ECO:0000313" key="13">
    <source>
        <dbReference type="EMBL" id="HCQ40682.1"/>
    </source>
</evidence>
<dbReference type="GO" id="GO:0005524">
    <property type="term" value="F:ATP binding"/>
    <property type="evidence" value="ECO:0007669"/>
    <property type="project" value="UniProtKB-KW"/>
</dbReference>
<dbReference type="PANTHER" id="PTHR17490:SF16">
    <property type="entry name" value="THREONYLCARBAMOYL-AMP SYNTHASE"/>
    <property type="match status" value="1"/>
</dbReference>
<dbReference type="AlphaFoldDB" id="A0A656PNX3"/>
<organism evidence="13 14">
    <name type="scientific">candidate division WWE3 bacterium</name>
    <dbReference type="NCBI Taxonomy" id="2053526"/>
    <lineage>
        <taxon>Bacteria</taxon>
        <taxon>Katanobacteria</taxon>
    </lineage>
</organism>
<dbReference type="GO" id="GO:0003725">
    <property type="term" value="F:double-stranded RNA binding"/>
    <property type="evidence" value="ECO:0007669"/>
    <property type="project" value="InterPro"/>
</dbReference>
<dbReference type="EMBL" id="DQFB01000004">
    <property type="protein sequence ID" value="HCQ40682.1"/>
    <property type="molecule type" value="Genomic_DNA"/>
</dbReference>
<evidence type="ECO:0000256" key="11">
    <source>
        <dbReference type="ARBA" id="ARBA00048366"/>
    </source>
</evidence>
<keyword evidence="5" id="KW-0808">Transferase</keyword>
<dbReference type="PANTHER" id="PTHR17490">
    <property type="entry name" value="SUA5"/>
    <property type="match status" value="1"/>
</dbReference>
<dbReference type="PROSITE" id="PS51163">
    <property type="entry name" value="YRDC"/>
    <property type="match status" value="1"/>
</dbReference>
<dbReference type="GO" id="GO:0008033">
    <property type="term" value="P:tRNA processing"/>
    <property type="evidence" value="ECO:0007669"/>
    <property type="project" value="UniProtKB-KW"/>
</dbReference>
<comment type="subcellular location">
    <subcellularLocation>
        <location evidence="1">Cytoplasm</location>
    </subcellularLocation>
</comment>
<dbReference type="GO" id="GO:0005737">
    <property type="term" value="C:cytoplasm"/>
    <property type="evidence" value="ECO:0007669"/>
    <property type="project" value="UniProtKB-SubCell"/>
</dbReference>
<dbReference type="GO" id="GO:0061710">
    <property type="term" value="F:L-threonylcarbamoyladenylate synthase"/>
    <property type="evidence" value="ECO:0007669"/>
    <property type="project" value="UniProtKB-EC"/>
</dbReference>
<evidence type="ECO:0000256" key="5">
    <source>
        <dbReference type="ARBA" id="ARBA00022679"/>
    </source>
</evidence>
<comment type="caution">
    <text evidence="13">The sequence shown here is derived from an EMBL/GenBank/DDBJ whole genome shotgun (WGS) entry which is preliminary data.</text>
</comment>
<feature type="domain" description="YrdC-like" evidence="12">
    <location>
        <begin position="3"/>
        <end position="188"/>
    </location>
</feature>